<evidence type="ECO:0000256" key="1">
    <source>
        <dbReference type="SAM" id="MobiDB-lite"/>
    </source>
</evidence>
<name>A0A8J3TJQ8_9ACTN</name>
<dbReference type="RefSeq" id="WP_168115430.1">
    <property type="nucleotide sequence ID" value="NZ_BOON01000019.1"/>
</dbReference>
<dbReference type="Proteomes" id="UP000599074">
    <property type="component" value="Unassembled WGS sequence"/>
</dbReference>
<proteinExistence type="predicted"/>
<gene>
    <name evidence="2" type="ORF">Pme01_22470</name>
</gene>
<dbReference type="InterPro" id="IPR004401">
    <property type="entry name" value="YbaB/EbfC"/>
</dbReference>
<reference evidence="2" key="1">
    <citation type="submission" date="2021-01" db="EMBL/GenBank/DDBJ databases">
        <title>Whole genome shotgun sequence of Planosporangium mesophilum NBRC 109066.</title>
        <authorList>
            <person name="Komaki H."/>
            <person name="Tamura T."/>
        </authorList>
    </citation>
    <scope>NUCLEOTIDE SEQUENCE</scope>
    <source>
        <strain evidence="2">NBRC 109066</strain>
    </source>
</reference>
<evidence type="ECO:0000313" key="3">
    <source>
        <dbReference type="Proteomes" id="UP000599074"/>
    </source>
</evidence>
<feature type="region of interest" description="Disordered" evidence="1">
    <location>
        <begin position="112"/>
        <end position="135"/>
    </location>
</feature>
<organism evidence="2 3">
    <name type="scientific">Planosporangium mesophilum</name>
    <dbReference type="NCBI Taxonomy" id="689768"/>
    <lineage>
        <taxon>Bacteria</taxon>
        <taxon>Bacillati</taxon>
        <taxon>Actinomycetota</taxon>
        <taxon>Actinomycetes</taxon>
        <taxon>Micromonosporales</taxon>
        <taxon>Micromonosporaceae</taxon>
        <taxon>Planosporangium</taxon>
    </lineage>
</organism>
<comment type="caution">
    <text evidence="2">The sequence shown here is derived from an EMBL/GenBank/DDBJ whole genome shotgun (WGS) entry which is preliminary data.</text>
</comment>
<keyword evidence="3" id="KW-1185">Reference proteome</keyword>
<dbReference type="AlphaFoldDB" id="A0A8J3TJQ8"/>
<evidence type="ECO:0008006" key="4">
    <source>
        <dbReference type="Google" id="ProtNLM"/>
    </source>
</evidence>
<dbReference type="Pfam" id="PF02575">
    <property type="entry name" value="YbaB_DNA_bd"/>
    <property type="match status" value="1"/>
</dbReference>
<dbReference type="EMBL" id="BOON01000019">
    <property type="protein sequence ID" value="GII22650.1"/>
    <property type="molecule type" value="Genomic_DNA"/>
</dbReference>
<dbReference type="Gene3D" id="3.30.1310.10">
    <property type="entry name" value="Nucleoid-associated protein YbaB-like domain"/>
    <property type="match status" value="1"/>
</dbReference>
<dbReference type="GO" id="GO:0003677">
    <property type="term" value="F:DNA binding"/>
    <property type="evidence" value="ECO:0007669"/>
    <property type="project" value="InterPro"/>
</dbReference>
<accession>A0A8J3TJQ8</accession>
<dbReference type="InterPro" id="IPR036894">
    <property type="entry name" value="YbaB-like_sf"/>
</dbReference>
<sequence>MVRDIDDAEAWLESWTAGVSAQAERAAALSRRVAALTGSATSTDRSIKVSVGASGQVEGLELDDRVQRLPGAELARQIMTVMRAAQAHLAAQVAGEVQATVGADTETGRAVINSFESRFPRQDDDETERDAARER</sequence>
<protein>
    <recommendedName>
        <fullName evidence="4">YbaB/EbfC family DNA-binding protein</fullName>
    </recommendedName>
</protein>
<evidence type="ECO:0000313" key="2">
    <source>
        <dbReference type="EMBL" id="GII22650.1"/>
    </source>
</evidence>